<dbReference type="OMA" id="ANCIDAF"/>
<dbReference type="HOGENOM" id="CLU_431536_0_0_1"/>
<dbReference type="EMBL" id="HE576753">
    <property type="protein sequence ID" value="CCC68815.1"/>
    <property type="molecule type" value="Genomic_DNA"/>
</dbReference>
<reference evidence="1 2" key="1">
    <citation type="journal article" date="2011" name="Proc. Natl. Acad. Sci. U.S.A.">
        <title>Evolutionary erosion of yeast sex chromosomes by mating-type switching accidents.</title>
        <authorList>
            <person name="Gordon J.L."/>
            <person name="Armisen D."/>
            <person name="Proux-Wera E."/>
            <person name="Oheigeartaigh S.S."/>
            <person name="Byrne K.P."/>
            <person name="Wolfe K.H."/>
        </authorList>
    </citation>
    <scope>NUCLEOTIDE SEQUENCE [LARGE SCALE GENOMIC DNA]</scope>
    <source>
        <strain evidence="2">ATCC 76901 / BCRC 22586 / CBS 4309 / NBRC 1992 / NRRL Y-12630</strain>
    </source>
</reference>
<dbReference type="FunCoup" id="G0VA85">
    <property type="interactions" value="36"/>
</dbReference>
<evidence type="ECO:0000313" key="1">
    <source>
        <dbReference type="EMBL" id="CCC68815.1"/>
    </source>
</evidence>
<dbReference type="STRING" id="1064592.G0VA85"/>
<gene>
    <name evidence="1" type="primary">NCAS0B07310</name>
    <name evidence="1" type="ordered locus">NCAS_0B07310</name>
</gene>
<dbReference type="RefSeq" id="XP_003675186.1">
    <property type="nucleotide sequence ID" value="XM_003675138.1"/>
</dbReference>
<evidence type="ECO:0000313" key="2">
    <source>
        <dbReference type="Proteomes" id="UP000001640"/>
    </source>
</evidence>
<dbReference type="OrthoDB" id="4045473at2759"/>
<evidence type="ECO:0008006" key="3">
    <source>
        <dbReference type="Google" id="ProtNLM"/>
    </source>
</evidence>
<dbReference type="InterPro" id="IPR036317">
    <property type="entry name" value="Cullin_homology_sf"/>
</dbReference>
<keyword evidence="2" id="KW-1185">Reference proteome</keyword>
<dbReference type="AlphaFoldDB" id="G0VA85"/>
<organism evidence="1 2">
    <name type="scientific">Naumovozyma castellii</name>
    <name type="common">Yeast</name>
    <name type="synonym">Saccharomyces castellii</name>
    <dbReference type="NCBI Taxonomy" id="27288"/>
    <lineage>
        <taxon>Eukaryota</taxon>
        <taxon>Fungi</taxon>
        <taxon>Dikarya</taxon>
        <taxon>Ascomycota</taxon>
        <taxon>Saccharomycotina</taxon>
        <taxon>Saccharomycetes</taxon>
        <taxon>Saccharomycetales</taxon>
        <taxon>Saccharomycetaceae</taxon>
        <taxon>Naumovozyma</taxon>
    </lineage>
</organism>
<accession>G0VA85</accession>
<dbReference type="GeneID" id="96902372"/>
<sequence>MKDELPLSYEKIRSTEKAKKLLTMLTDFLQAPQITLANDIYQTIYTICEARYDANLIIWILDLFKQSLKEQGDIRIRLVLKEPQRTKWTLFRKMRRQYMMYLQLLAKSLNYLDAFREHDPESSFDRLDALFVLSAIDEGLSIPELYKEAFAFRVCSTDYSDKEKNDCKEIFDMVCHYETVRQGLEKLWPPLDLHELVSYGRIFFPEYITKIEANEKNVDIFAILRVWDNAVDTVKYLGASESEKVRLIGLQEFEKRHDWFFRTIKTVKLTAESIYALYIAMKNVGKGTDFAVTFIRSRDINFRNEDFDELLNAIALIEHEMVTDKTKTYEKKFTEDLLKKVRLSFKESITNVEDFHKKLLKYYNQEIKLCSSLERENVSEKWIFQGLTVEWPDIFAVLLAKYVPKLSDFIDYHLKPLIFRRIVMFNDDFVFNYQKNPKGKEAALIDILTEMIPNDIWPVKHMIYTAIKDFQNPSFIGVNNQIPMFKLFIDKKIFKIESRERSHEPIWIDKTFKDAWTSERQSMLKESKQLEGAFRFNVIEMSSPIELDNGRGLTLIINFTTAAILNQFNDFETITVDSLEKKLNVTQDQYADFSVNLKKLIRYGLIKEKKGVLQFNQGFKPTAITQETGVLRVN</sequence>
<dbReference type="InParanoid" id="G0VA85"/>
<protein>
    <recommendedName>
        <fullName evidence="3">Cullin family profile domain-containing protein</fullName>
    </recommendedName>
</protein>
<dbReference type="Proteomes" id="UP000001640">
    <property type="component" value="Chromosome 2"/>
</dbReference>
<name>G0VA85_NAUCA</name>
<dbReference type="KEGG" id="ncs:NCAS_0B07310"/>
<dbReference type="eggNOG" id="ENOG502S98J">
    <property type="taxonomic scope" value="Eukaryota"/>
</dbReference>
<dbReference type="SUPFAM" id="SSF75632">
    <property type="entry name" value="Cullin homology domain"/>
    <property type="match status" value="1"/>
</dbReference>
<proteinExistence type="predicted"/>
<reference key="2">
    <citation type="submission" date="2011-08" db="EMBL/GenBank/DDBJ databases">
        <title>Genome sequence of Naumovozyma castellii.</title>
        <authorList>
            <person name="Gordon J.L."/>
            <person name="Armisen D."/>
            <person name="Proux-Wera E."/>
            <person name="OhEigeartaigh S.S."/>
            <person name="Byrne K.P."/>
            <person name="Wolfe K.H."/>
        </authorList>
    </citation>
    <scope>NUCLEOTIDE SEQUENCE</scope>
    <source>
        <strain>Type strain:CBS 4309</strain>
    </source>
</reference>